<keyword evidence="10 13" id="KW-0408">Iron</keyword>
<keyword evidence="11 14" id="KW-0503">Monooxygenase</keyword>
<dbReference type="AlphaFoldDB" id="A0A7J7K8L4"/>
<evidence type="ECO:0000256" key="6">
    <source>
        <dbReference type="ARBA" id="ARBA00022723"/>
    </source>
</evidence>
<dbReference type="PROSITE" id="PS00086">
    <property type="entry name" value="CYTOCHROME_P450"/>
    <property type="match status" value="1"/>
</dbReference>
<comment type="cofactor">
    <cofactor evidence="1 13">
        <name>heme</name>
        <dbReference type="ChEBI" id="CHEBI:30413"/>
    </cofactor>
</comment>
<keyword evidence="9 14" id="KW-0560">Oxidoreductase</keyword>
<dbReference type="GO" id="GO:0005506">
    <property type="term" value="F:iron ion binding"/>
    <property type="evidence" value="ECO:0007669"/>
    <property type="project" value="InterPro"/>
</dbReference>
<dbReference type="PRINTS" id="PR00385">
    <property type="entry name" value="P450"/>
</dbReference>
<reference evidence="15" key="1">
    <citation type="submission" date="2020-06" db="EMBL/GenBank/DDBJ databases">
        <title>Draft genome of Bugula neritina, a colonial animal packing powerful symbionts and potential medicines.</title>
        <authorList>
            <person name="Rayko M."/>
        </authorList>
    </citation>
    <scope>NUCLEOTIDE SEQUENCE [LARGE SCALE GENOMIC DNA]</scope>
    <source>
        <strain evidence="15">Kwan_BN1</strain>
    </source>
</reference>
<dbReference type="FunFam" id="1.10.630.10:FF:000238">
    <property type="entry name" value="Cytochrome P450 2A6"/>
    <property type="match status" value="1"/>
</dbReference>
<organism evidence="15 16">
    <name type="scientific">Bugula neritina</name>
    <name type="common">Brown bryozoan</name>
    <name type="synonym">Sertularia neritina</name>
    <dbReference type="NCBI Taxonomy" id="10212"/>
    <lineage>
        <taxon>Eukaryota</taxon>
        <taxon>Metazoa</taxon>
        <taxon>Spiralia</taxon>
        <taxon>Lophotrochozoa</taxon>
        <taxon>Bryozoa</taxon>
        <taxon>Gymnolaemata</taxon>
        <taxon>Cheilostomatida</taxon>
        <taxon>Flustrina</taxon>
        <taxon>Buguloidea</taxon>
        <taxon>Bugulidae</taxon>
        <taxon>Bugula</taxon>
    </lineage>
</organism>
<protein>
    <recommendedName>
        <fullName evidence="17">Cytochrome P450</fullName>
    </recommendedName>
</protein>
<dbReference type="EMBL" id="VXIV02001046">
    <property type="protein sequence ID" value="KAF6034555.1"/>
    <property type="molecule type" value="Genomic_DNA"/>
</dbReference>
<accession>A0A7J7K8L4</accession>
<gene>
    <name evidence="15" type="ORF">EB796_007132</name>
</gene>
<dbReference type="InterPro" id="IPR001128">
    <property type="entry name" value="Cyt_P450"/>
</dbReference>
<feature type="binding site" description="axial binding residue" evidence="13">
    <location>
        <position position="449"/>
    </location>
    <ligand>
        <name>heme</name>
        <dbReference type="ChEBI" id="CHEBI:30413"/>
    </ligand>
    <ligandPart>
        <name>Fe</name>
        <dbReference type="ChEBI" id="CHEBI:18248"/>
    </ligandPart>
</feature>
<evidence type="ECO:0000256" key="4">
    <source>
        <dbReference type="ARBA" id="ARBA00010617"/>
    </source>
</evidence>
<dbReference type="InterPro" id="IPR036396">
    <property type="entry name" value="Cyt_P450_sf"/>
</dbReference>
<comment type="subcellular location">
    <subcellularLocation>
        <location evidence="3">Endoplasmic reticulum membrane</location>
        <topology evidence="3">Peripheral membrane protein</topology>
    </subcellularLocation>
    <subcellularLocation>
        <location evidence="2">Microsome membrane</location>
        <topology evidence="2">Peripheral membrane protein</topology>
    </subcellularLocation>
</comment>
<evidence type="ECO:0000256" key="5">
    <source>
        <dbReference type="ARBA" id="ARBA00022617"/>
    </source>
</evidence>
<keyword evidence="6 13" id="KW-0479">Metal-binding</keyword>
<sequence>MTLATTPVLIAIASALLAYLLFKWLEDPLRKIPGPRGLPFIGNTLSFDQTKLHMILYDWAEKYGDIMKISLFNTTMVVVNSTELAYKVLVKSGTDFQGRPPLARADRVAGKNLAFRSIDELGYQQRRHYAIKAIKGYGEGVTHLEDIIQSITITLIEDITKQDGRPIDVDQLCYGFLCCVMASLLYGEEYTYDDPVCQSISRMTREVLNAVNPVSLGSLLDSFPVLFKQNFILKETQRQIQQARNVIDESLYQKIAEYKAEFDENCLKGILDHLILIQKQEVGTDDPVMDDDAIRGIMLDFMVGGIETSQSVLCQAFFDFLHEPDLQKILQSEIDSQFEPSHVIMLKDRPNLPLLQAYIYENLRYKTVTPILLPHRAIRDTELAGYKIPANTTVFVNAFYTSHNPSVYKDPFTIKPERFLDEHGAVVTPGHPSKYNSVGLSFGSGKKSCIGKSLAEARIFLFLANILQKFTVLPVGKLPDGDVRNYKLVGILRPPSVSAKFIRRQ</sequence>
<proteinExistence type="inferred from homology"/>
<keyword evidence="16" id="KW-1185">Reference proteome</keyword>
<keyword evidence="12" id="KW-0472">Membrane</keyword>
<evidence type="ECO:0000313" key="16">
    <source>
        <dbReference type="Proteomes" id="UP000593567"/>
    </source>
</evidence>
<comment type="similarity">
    <text evidence="4 14">Belongs to the cytochrome P450 family.</text>
</comment>
<evidence type="ECO:0000256" key="7">
    <source>
        <dbReference type="ARBA" id="ARBA00022824"/>
    </source>
</evidence>
<dbReference type="InterPro" id="IPR002401">
    <property type="entry name" value="Cyt_P450_E_grp-I"/>
</dbReference>
<evidence type="ECO:0000256" key="9">
    <source>
        <dbReference type="ARBA" id="ARBA00023002"/>
    </source>
</evidence>
<dbReference type="Gene3D" id="1.10.630.10">
    <property type="entry name" value="Cytochrome P450"/>
    <property type="match status" value="1"/>
</dbReference>
<evidence type="ECO:0000256" key="2">
    <source>
        <dbReference type="ARBA" id="ARBA00004174"/>
    </source>
</evidence>
<dbReference type="PANTHER" id="PTHR24289:SF1">
    <property type="entry name" value="STEROID 17-ALPHA-HYDROXYLASE_17,20 LYASE"/>
    <property type="match status" value="1"/>
</dbReference>
<name>A0A7J7K8L4_BUGNE</name>
<dbReference type="SUPFAM" id="SSF48264">
    <property type="entry name" value="Cytochrome P450"/>
    <property type="match status" value="1"/>
</dbReference>
<dbReference type="OrthoDB" id="6141112at2759"/>
<dbReference type="GO" id="GO:0005789">
    <property type="term" value="C:endoplasmic reticulum membrane"/>
    <property type="evidence" value="ECO:0007669"/>
    <property type="project" value="UniProtKB-SubCell"/>
</dbReference>
<dbReference type="Proteomes" id="UP000593567">
    <property type="component" value="Unassembled WGS sequence"/>
</dbReference>
<evidence type="ECO:0000256" key="10">
    <source>
        <dbReference type="ARBA" id="ARBA00023004"/>
    </source>
</evidence>
<dbReference type="InterPro" id="IPR017972">
    <property type="entry name" value="Cyt_P450_CS"/>
</dbReference>
<evidence type="ECO:0000256" key="1">
    <source>
        <dbReference type="ARBA" id="ARBA00001971"/>
    </source>
</evidence>
<evidence type="ECO:0000313" key="15">
    <source>
        <dbReference type="EMBL" id="KAF6034555.1"/>
    </source>
</evidence>
<evidence type="ECO:0000256" key="13">
    <source>
        <dbReference type="PIRSR" id="PIRSR602401-1"/>
    </source>
</evidence>
<keyword evidence="8" id="KW-0492">Microsome</keyword>
<evidence type="ECO:0000256" key="3">
    <source>
        <dbReference type="ARBA" id="ARBA00004406"/>
    </source>
</evidence>
<dbReference type="GO" id="GO:0042446">
    <property type="term" value="P:hormone biosynthetic process"/>
    <property type="evidence" value="ECO:0007669"/>
    <property type="project" value="TreeGrafter"/>
</dbReference>
<evidence type="ECO:0008006" key="17">
    <source>
        <dbReference type="Google" id="ProtNLM"/>
    </source>
</evidence>
<dbReference type="GO" id="GO:0042448">
    <property type="term" value="P:progesterone metabolic process"/>
    <property type="evidence" value="ECO:0007669"/>
    <property type="project" value="TreeGrafter"/>
</dbReference>
<dbReference type="Pfam" id="PF00067">
    <property type="entry name" value="p450"/>
    <property type="match status" value="1"/>
</dbReference>
<dbReference type="GO" id="GO:0004508">
    <property type="term" value="F:steroid 17-alpha-monooxygenase activity"/>
    <property type="evidence" value="ECO:0007669"/>
    <property type="project" value="TreeGrafter"/>
</dbReference>
<evidence type="ECO:0000256" key="12">
    <source>
        <dbReference type="ARBA" id="ARBA00023136"/>
    </source>
</evidence>
<evidence type="ECO:0000256" key="11">
    <source>
        <dbReference type="ARBA" id="ARBA00023033"/>
    </source>
</evidence>
<keyword evidence="7" id="KW-0256">Endoplasmic reticulum</keyword>
<evidence type="ECO:0000256" key="8">
    <source>
        <dbReference type="ARBA" id="ARBA00022848"/>
    </source>
</evidence>
<evidence type="ECO:0000256" key="14">
    <source>
        <dbReference type="RuleBase" id="RU000461"/>
    </source>
</evidence>
<dbReference type="PRINTS" id="PR00463">
    <property type="entry name" value="EP450I"/>
</dbReference>
<dbReference type="PANTHER" id="PTHR24289">
    <property type="entry name" value="STEROID 17-ALPHA-HYDROXYLASE/17,20 LYASE"/>
    <property type="match status" value="1"/>
</dbReference>
<dbReference type="GO" id="GO:0020037">
    <property type="term" value="F:heme binding"/>
    <property type="evidence" value="ECO:0007669"/>
    <property type="project" value="InterPro"/>
</dbReference>
<keyword evidence="5 13" id="KW-0349">Heme</keyword>
<comment type="caution">
    <text evidence="15">The sequence shown here is derived from an EMBL/GenBank/DDBJ whole genome shotgun (WGS) entry which is preliminary data.</text>
</comment>